<organism evidence="2 3">
    <name type="scientific">Evansella tamaricis</name>
    <dbReference type="NCBI Taxonomy" id="2069301"/>
    <lineage>
        <taxon>Bacteria</taxon>
        <taxon>Bacillati</taxon>
        <taxon>Bacillota</taxon>
        <taxon>Bacilli</taxon>
        <taxon>Bacillales</taxon>
        <taxon>Bacillaceae</taxon>
        <taxon>Evansella</taxon>
    </lineage>
</organism>
<evidence type="ECO:0000313" key="3">
    <source>
        <dbReference type="Proteomes" id="UP000784880"/>
    </source>
</evidence>
<accession>A0ABS6JBQ4</accession>
<sequence length="102" mass="11803">MDDYFCPDCEQGFAVDEDVEPKGCPHCLEEVYEFSDILEVKPYIPKEGGTRVDSEDIRNRINALKSRLQQAEYIVTDTLADLEVLEREVEKEENEKSEQMVV</sequence>
<dbReference type="Proteomes" id="UP000784880">
    <property type="component" value="Unassembled WGS sequence"/>
</dbReference>
<evidence type="ECO:0000313" key="2">
    <source>
        <dbReference type="EMBL" id="MBU9711106.1"/>
    </source>
</evidence>
<feature type="coiled-coil region" evidence="1">
    <location>
        <begin position="54"/>
        <end position="102"/>
    </location>
</feature>
<gene>
    <name evidence="2" type="ORF">KS419_05055</name>
</gene>
<dbReference type="EMBL" id="JAHQCS010000057">
    <property type="protein sequence ID" value="MBU9711106.1"/>
    <property type="molecule type" value="Genomic_DNA"/>
</dbReference>
<keyword evidence="3" id="KW-1185">Reference proteome</keyword>
<protein>
    <submittedName>
        <fullName evidence="2">Uncharacterized protein</fullName>
    </submittedName>
</protein>
<keyword evidence="1" id="KW-0175">Coiled coil</keyword>
<reference evidence="2 3" key="1">
    <citation type="submission" date="2021-06" db="EMBL/GenBank/DDBJ databases">
        <title>Bacillus sp. RD4P76, an endophyte from a halophyte.</title>
        <authorList>
            <person name="Sun J.-Q."/>
        </authorList>
    </citation>
    <scope>NUCLEOTIDE SEQUENCE [LARGE SCALE GENOMIC DNA]</scope>
    <source>
        <strain evidence="2 3">CGMCC 1.15917</strain>
    </source>
</reference>
<evidence type="ECO:0000256" key="1">
    <source>
        <dbReference type="SAM" id="Coils"/>
    </source>
</evidence>
<dbReference type="RefSeq" id="WP_217064996.1">
    <property type="nucleotide sequence ID" value="NZ_JAHQCS010000057.1"/>
</dbReference>
<comment type="caution">
    <text evidence="2">The sequence shown here is derived from an EMBL/GenBank/DDBJ whole genome shotgun (WGS) entry which is preliminary data.</text>
</comment>
<proteinExistence type="predicted"/>
<name>A0ABS6JBQ4_9BACI</name>